<accession>A0A1X6YZE7</accession>
<dbReference type="RefSeq" id="WP_085887405.1">
    <property type="nucleotide sequence ID" value="NZ_FWFN01000003.1"/>
</dbReference>
<reference evidence="2 3" key="1">
    <citation type="submission" date="2017-03" db="EMBL/GenBank/DDBJ databases">
        <authorList>
            <person name="Afonso C.L."/>
            <person name="Miller P.J."/>
            <person name="Scott M.A."/>
            <person name="Spackman E."/>
            <person name="Goraichik I."/>
            <person name="Dimitrov K.M."/>
            <person name="Suarez D.L."/>
            <person name="Swayne D.E."/>
        </authorList>
    </citation>
    <scope>NUCLEOTIDE SEQUENCE [LARGE SCALE GENOMIC DNA]</scope>
    <source>
        <strain evidence="2 3">CECT 7751</strain>
    </source>
</reference>
<keyword evidence="3" id="KW-1185">Reference proteome</keyword>
<proteinExistence type="predicted"/>
<organism evidence="2 3">
    <name type="scientific">Pseudooceanicola marinus</name>
    <dbReference type="NCBI Taxonomy" id="396013"/>
    <lineage>
        <taxon>Bacteria</taxon>
        <taxon>Pseudomonadati</taxon>
        <taxon>Pseudomonadota</taxon>
        <taxon>Alphaproteobacteria</taxon>
        <taxon>Rhodobacterales</taxon>
        <taxon>Paracoccaceae</taxon>
        <taxon>Pseudooceanicola</taxon>
    </lineage>
</organism>
<gene>
    <name evidence="2" type="ORF">PSM7751_01517</name>
</gene>
<evidence type="ECO:0000313" key="3">
    <source>
        <dbReference type="Proteomes" id="UP000193963"/>
    </source>
</evidence>
<evidence type="ECO:0000256" key="1">
    <source>
        <dbReference type="SAM" id="SignalP"/>
    </source>
</evidence>
<name>A0A1X6YZE7_9RHOB</name>
<feature type="signal peptide" evidence="1">
    <location>
        <begin position="1"/>
        <end position="22"/>
    </location>
</feature>
<dbReference type="OrthoDB" id="7872144at2"/>
<dbReference type="AlphaFoldDB" id="A0A1X6YZE7"/>
<sequence length="209" mass="22493">MRPAAAFCLSLPAVLLAGAALARCPTSDDISAGIVYSNTVAGQESINVAFGTTAYLASYYELGDQGLTKQFLMLKGVYPQTLTAITAAEVLTISYHYPVGQAEFPEPREGVSWQVEAVVAQGADSLTETQSYTFGREEEREIGDCTFGVIPYDIETRSEAYGAQVLGMFYVPVLGVAFPDVRRDLPESGEVAFSESMTTYPALLAQWGN</sequence>
<evidence type="ECO:0000313" key="2">
    <source>
        <dbReference type="EMBL" id="SLN35823.1"/>
    </source>
</evidence>
<dbReference type="EMBL" id="FWFN01000003">
    <property type="protein sequence ID" value="SLN35823.1"/>
    <property type="molecule type" value="Genomic_DNA"/>
</dbReference>
<dbReference type="Proteomes" id="UP000193963">
    <property type="component" value="Unassembled WGS sequence"/>
</dbReference>
<feature type="chain" id="PRO_5011987511" evidence="1">
    <location>
        <begin position="23"/>
        <end position="209"/>
    </location>
</feature>
<keyword evidence="1" id="KW-0732">Signal</keyword>
<protein>
    <submittedName>
        <fullName evidence="2">Uncharacterized protein</fullName>
    </submittedName>
</protein>